<name>A0A6P5WZU2_DURZI</name>
<dbReference type="PANTHER" id="PTHR21654">
    <property type="entry name" value="FI21293P1"/>
    <property type="match status" value="1"/>
</dbReference>
<dbReference type="KEGG" id="dzi:111278696"/>
<evidence type="ECO:0000256" key="3">
    <source>
        <dbReference type="ARBA" id="ARBA00023125"/>
    </source>
</evidence>
<evidence type="ECO:0000256" key="7">
    <source>
        <dbReference type="SAM" id="MobiDB-lite"/>
    </source>
</evidence>
<accession>A0A6P5WZU2</accession>
<keyword evidence="9" id="KW-1185">Reference proteome</keyword>
<feature type="domain" description="Myb-like" evidence="8">
    <location>
        <begin position="288"/>
        <end position="352"/>
    </location>
</feature>
<keyword evidence="5" id="KW-0539">Nucleus</keyword>
<protein>
    <submittedName>
        <fullName evidence="10">Trihelix transcription factor GT-2-like</fullName>
    </submittedName>
</protein>
<keyword evidence="4" id="KW-0804">Transcription</keyword>
<keyword evidence="6" id="KW-0175">Coiled coil</keyword>
<sequence length="406" mass="45752">MELFVGCGETFPQRVAPFPDLTAIESAEDSMMGAGRPNLPPRKLRPIRFNGRSPATSLAEDPSEFIEAVELVGDDVCAVNGDSGEYLEPPIIAEVGDVVDTGVSGGGEEPPISEQGGESSSSSSSDSDDNGLSANASEPLNRNRKRKRRKRIELFLENLVMKVMEKQEQMHKQLIEMIEKRERERIIREEAWKRQEMERIKRDEEARAQETSRSIAIISFIQNALGHEIEIPIQSTTSCMEENGGKDLSEDHIQMDMINPCDPINRWQEGTMQANGGEIHVHKDVGFNCDPNNRRWPDAEVQALIMLRSALEHKLHVTGFKCSIWDEISVGMYGMGYCRSAKKCKEKWENINKYFRKSMASGKKHLENSKRCAYFHELDMLHKNGLGGSPTNHDNCTKDENEDRVG</sequence>
<comment type="subcellular location">
    <subcellularLocation>
        <location evidence="1">Nucleus</location>
    </subcellularLocation>
</comment>
<dbReference type="OrthoDB" id="691673at2759"/>
<feature type="region of interest" description="Disordered" evidence="7">
    <location>
        <begin position="99"/>
        <end position="145"/>
    </location>
</feature>
<reference evidence="10" key="1">
    <citation type="submission" date="2025-08" db="UniProtKB">
        <authorList>
            <consortium name="RefSeq"/>
        </authorList>
    </citation>
    <scope>IDENTIFICATION</scope>
    <source>
        <tissue evidence="10">Fruit stalk</tissue>
    </source>
</reference>
<dbReference type="RefSeq" id="XP_022721057.1">
    <property type="nucleotide sequence ID" value="XM_022865322.1"/>
</dbReference>
<dbReference type="GO" id="GO:0006355">
    <property type="term" value="P:regulation of DNA-templated transcription"/>
    <property type="evidence" value="ECO:0007669"/>
    <property type="project" value="UniProtKB-ARBA"/>
</dbReference>
<dbReference type="InterPro" id="IPR044822">
    <property type="entry name" value="Myb_DNA-bind_4"/>
</dbReference>
<evidence type="ECO:0000256" key="5">
    <source>
        <dbReference type="ARBA" id="ARBA00023242"/>
    </source>
</evidence>
<dbReference type="GO" id="GO:0005634">
    <property type="term" value="C:nucleus"/>
    <property type="evidence" value="ECO:0007669"/>
    <property type="project" value="UniProtKB-SubCell"/>
</dbReference>
<dbReference type="CDD" id="cd12203">
    <property type="entry name" value="GT1"/>
    <property type="match status" value="1"/>
</dbReference>
<evidence type="ECO:0000259" key="8">
    <source>
        <dbReference type="PROSITE" id="PS50090"/>
    </source>
</evidence>
<dbReference type="FunFam" id="1.10.10.60:FF:000092">
    <property type="entry name" value="Trihelix transcription factor GT-2"/>
    <property type="match status" value="1"/>
</dbReference>
<evidence type="ECO:0000313" key="10">
    <source>
        <dbReference type="RefSeq" id="XP_022721057.1"/>
    </source>
</evidence>
<dbReference type="GO" id="GO:0003677">
    <property type="term" value="F:DNA binding"/>
    <property type="evidence" value="ECO:0007669"/>
    <property type="project" value="UniProtKB-KW"/>
</dbReference>
<keyword evidence="2" id="KW-0805">Transcription regulation</keyword>
<dbReference type="InterPro" id="IPR001005">
    <property type="entry name" value="SANT/Myb"/>
</dbReference>
<gene>
    <name evidence="10" type="primary">LOC111278696</name>
</gene>
<feature type="coiled-coil region" evidence="6">
    <location>
        <begin position="164"/>
        <end position="214"/>
    </location>
</feature>
<dbReference type="GeneID" id="111278696"/>
<proteinExistence type="predicted"/>
<organism evidence="9 10">
    <name type="scientific">Durio zibethinus</name>
    <name type="common">Durian</name>
    <dbReference type="NCBI Taxonomy" id="66656"/>
    <lineage>
        <taxon>Eukaryota</taxon>
        <taxon>Viridiplantae</taxon>
        <taxon>Streptophyta</taxon>
        <taxon>Embryophyta</taxon>
        <taxon>Tracheophyta</taxon>
        <taxon>Spermatophyta</taxon>
        <taxon>Magnoliopsida</taxon>
        <taxon>eudicotyledons</taxon>
        <taxon>Gunneridae</taxon>
        <taxon>Pentapetalae</taxon>
        <taxon>rosids</taxon>
        <taxon>malvids</taxon>
        <taxon>Malvales</taxon>
        <taxon>Malvaceae</taxon>
        <taxon>Helicteroideae</taxon>
        <taxon>Durio</taxon>
    </lineage>
</organism>
<evidence type="ECO:0000256" key="2">
    <source>
        <dbReference type="ARBA" id="ARBA00023015"/>
    </source>
</evidence>
<evidence type="ECO:0000256" key="4">
    <source>
        <dbReference type="ARBA" id="ARBA00023163"/>
    </source>
</evidence>
<feature type="compositionally biased region" description="Low complexity" evidence="7">
    <location>
        <begin position="109"/>
        <end position="133"/>
    </location>
</feature>
<dbReference type="PROSITE" id="PS50090">
    <property type="entry name" value="MYB_LIKE"/>
    <property type="match status" value="1"/>
</dbReference>
<dbReference type="PANTHER" id="PTHR21654:SF7">
    <property type="entry name" value="HOMEODOMAIN-LIKE SUPERFAMILY PROTEIN"/>
    <property type="match status" value="1"/>
</dbReference>
<dbReference type="AlphaFoldDB" id="A0A6P5WZU2"/>
<evidence type="ECO:0000256" key="1">
    <source>
        <dbReference type="ARBA" id="ARBA00004123"/>
    </source>
</evidence>
<evidence type="ECO:0000313" key="9">
    <source>
        <dbReference type="Proteomes" id="UP000515121"/>
    </source>
</evidence>
<keyword evidence="3" id="KW-0238">DNA-binding</keyword>
<dbReference type="Proteomes" id="UP000515121">
    <property type="component" value="Unplaced"/>
</dbReference>
<feature type="region of interest" description="Disordered" evidence="7">
    <location>
        <begin position="30"/>
        <end position="58"/>
    </location>
</feature>
<dbReference type="Gene3D" id="1.10.10.60">
    <property type="entry name" value="Homeodomain-like"/>
    <property type="match status" value="1"/>
</dbReference>
<dbReference type="Pfam" id="PF13837">
    <property type="entry name" value="Myb_DNA-bind_4"/>
    <property type="match status" value="1"/>
</dbReference>
<evidence type="ECO:0000256" key="6">
    <source>
        <dbReference type="SAM" id="Coils"/>
    </source>
</evidence>